<dbReference type="Proteomes" id="UP000764045">
    <property type="component" value="Unassembled WGS sequence"/>
</dbReference>
<accession>A0A939B4I6</accession>
<dbReference type="EMBL" id="JACJJL010000008">
    <property type="protein sequence ID" value="MBM6661404.1"/>
    <property type="molecule type" value="Genomic_DNA"/>
</dbReference>
<dbReference type="RefSeq" id="WP_205108936.1">
    <property type="nucleotide sequence ID" value="NZ_JACJJL010000008.1"/>
</dbReference>
<organism evidence="1 2">
    <name type="scientific">Marseilla massiliensis</name>
    <dbReference type="NCBI Taxonomy" id="1841864"/>
    <lineage>
        <taxon>Bacteria</taxon>
        <taxon>Pseudomonadati</taxon>
        <taxon>Bacteroidota</taxon>
        <taxon>Bacteroidia</taxon>
        <taxon>Bacteroidales</taxon>
        <taxon>Prevotellaceae</taxon>
        <taxon>Marseilla</taxon>
    </lineage>
</organism>
<name>A0A939B4I6_9BACT</name>
<comment type="caution">
    <text evidence="1">The sequence shown here is derived from an EMBL/GenBank/DDBJ whole genome shotgun (WGS) entry which is preliminary data.</text>
</comment>
<sequence>MDMYETKLCKEKIIRKIERNDKVKQNKNAIQRYFGLPGSSIKCKATIKYRTSTGKRIFQITEHGTGGSDASSSADVIKVFRLYRLNKLANVQKATNGNNPGQCAEPHAVADALRKINKKNRYVIDFIRVNDAIIANPTRSMINQGRNIGDIMPRCATCAQWINTNNYVSYLEE</sequence>
<reference evidence="1 2" key="1">
    <citation type="journal article" date="2021" name="Sci. Rep.">
        <title>The distribution of antibiotic resistance genes in chicken gut microbiota commensals.</title>
        <authorList>
            <person name="Juricova H."/>
            <person name="Matiasovicova J."/>
            <person name="Kubasova T."/>
            <person name="Cejkova D."/>
            <person name="Rychlik I."/>
        </authorList>
    </citation>
    <scope>NUCLEOTIDE SEQUENCE [LARGE SCALE GENOMIC DNA]</scope>
    <source>
        <strain evidence="1 2">An819</strain>
    </source>
</reference>
<evidence type="ECO:0000313" key="2">
    <source>
        <dbReference type="Proteomes" id="UP000764045"/>
    </source>
</evidence>
<keyword evidence="2" id="KW-1185">Reference proteome</keyword>
<gene>
    <name evidence="1" type="ORF">H6B30_06500</name>
</gene>
<dbReference type="AlphaFoldDB" id="A0A939B4I6"/>
<evidence type="ECO:0000313" key="1">
    <source>
        <dbReference type="EMBL" id="MBM6661404.1"/>
    </source>
</evidence>
<proteinExistence type="predicted"/>
<protein>
    <submittedName>
        <fullName evidence="1">Uncharacterized protein</fullName>
    </submittedName>
</protein>